<sequence length="361" mass="39857">MAGEPQTPHSRLSPRLERDIQRINFYRFCQLLEKSRPGAPALGSTLNPADDPVRFRPHPGMGFPVSELKAVEYDEAHPDAPPTLRTTFMGLYGVDSPLPTAWLDDIAQQREGHEAQEAFLDIFNHRILSQFYRIWRKYLYPATFEDGGRDRTSQSLLGLIGLGIPGTAQHIAAPVSRFLALLSVMRLPARTEEGIQALVRLLAPHTRAEASPHCPRTVYPAQPLGFYGDNDFLLDGYTVLGDETTEIASQLLIALYTDDIAEAAGWMPEGQIYADFLVLLRVYLGWRYKAKITLTLPTPLLPAPVLGESPFMLGISGVLGMEGDAVPPDLPATFTTELGGYRGMPLASLSQGNQRVAYHFA</sequence>
<evidence type="ECO:0000313" key="1">
    <source>
        <dbReference type="EMBL" id="AEG99283.1"/>
    </source>
</evidence>
<dbReference type="Proteomes" id="UP000008881">
    <property type="component" value="Chromosome"/>
</dbReference>
<organism evidence="1 2">
    <name type="scientific">Klebsiella aerogenes (strain ATCC 13048 / DSM 30053 / CCUG 1429 / JCM 1235 / KCTC 2190 / NBRC 13534 / NCIMB 10102 / NCTC 10006 / CDC 819-56)</name>
    <name type="common">Enterobacter aerogenes</name>
    <dbReference type="NCBI Taxonomy" id="1028307"/>
    <lineage>
        <taxon>Bacteria</taxon>
        <taxon>Pseudomonadati</taxon>
        <taxon>Pseudomonadota</taxon>
        <taxon>Gammaproteobacteria</taxon>
        <taxon>Enterobacterales</taxon>
        <taxon>Enterobacteriaceae</taxon>
        <taxon>Klebsiella/Raoultella group</taxon>
        <taxon>Klebsiella</taxon>
    </lineage>
</organism>
<evidence type="ECO:0008006" key="3">
    <source>
        <dbReference type="Google" id="ProtNLM"/>
    </source>
</evidence>
<dbReference type="RefSeq" id="WP_015705810.1">
    <property type="nucleotide sequence ID" value="NC_015663.1"/>
</dbReference>
<gene>
    <name evidence="1" type="ordered locus">EAE_21910</name>
</gene>
<dbReference type="AlphaFoldDB" id="A0A0H3FU44"/>
<reference evidence="1 2" key="1">
    <citation type="journal article" date="2012" name="J. Bacteriol.">
        <title>Complete genome sequence of Enterobacter aerogenes KCTC 2190.</title>
        <authorList>
            <person name="Shin S.H."/>
            <person name="Kim S."/>
            <person name="Kim J.Y."/>
            <person name="Lee S."/>
            <person name="Um Y."/>
            <person name="Oh M.K."/>
            <person name="Kim Y.R."/>
            <person name="Lee J."/>
            <person name="Yang K.S."/>
        </authorList>
    </citation>
    <scope>NUCLEOTIDE SEQUENCE [LARGE SCALE GENOMIC DNA]</scope>
    <source>
        <strain evidence="1 2">KCTC 2190</strain>
    </source>
</reference>
<dbReference type="NCBIfam" id="TIGR03347">
    <property type="entry name" value="VI_chp_1"/>
    <property type="match status" value="1"/>
</dbReference>
<dbReference type="HOGENOM" id="CLU_048238_2_0_6"/>
<dbReference type="PANTHER" id="PTHR35564">
    <property type="match status" value="1"/>
</dbReference>
<evidence type="ECO:0000313" key="2">
    <source>
        <dbReference type="Proteomes" id="UP000008881"/>
    </source>
</evidence>
<dbReference type="OrthoDB" id="1523296at2"/>
<dbReference type="PANTHER" id="PTHR35564:SF3">
    <property type="entry name" value="TYPE VI SECRETION SYSTEM BASEPLATE SUBUNIT TSSG"/>
    <property type="match status" value="1"/>
</dbReference>
<name>A0A0H3FU44_KLEAK</name>
<dbReference type="Pfam" id="PF06996">
    <property type="entry name" value="T6SS_TssG"/>
    <property type="match status" value="1"/>
</dbReference>
<dbReference type="PATRIC" id="fig|1028307.3.peg.4362"/>
<keyword evidence="2" id="KW-1185">Reference proteome</keyword>
<protein>
    <recommendedName>
        <fullName evidence="3">Type VI secretion system baseplate subunit TssG</fullName>
    </recommendedName>
</protein>
<dbReference type="GeneID" id="93312555"/>
<accession>A0A0H3FU44</accession>
<dbReference type="KEGG" id="eae:EAE_21910"/>
<dbReference type="eggNOG" id="COG3520">
    <property type="taxonomic scope" value="Bacteria"/>
</dbReference>
<dbReference type="InterPro" id="IPR010732">
    <property type="entry name" value="T6SS_TssG-like"/>
</dbReference>
<proteinExistence type="predicted"/>
<dbReference type="EMBL" id="CP002824">
    <property type="protein sequence ID" value="AEG99283.1"/>
    <property type="molecule type" value="Genomic_DNA"/>
</dbReference>